<dbReference type="OrthoDB" id="662406at2"/>
<name>A0A1W2AL62_9SPHI</name>
<dbReference type="STRING" id="475255.SAMN04488101_101728"/>
<feature type="transmembrane region" description="Helical" evidence="1">
    <location>
        <begin position="139"/>
        <end position="160"/>
    </location>
</feature>
<organism evidence="3 4">
    <name type="scientific">Pedobacter nyackensis</name>
    <dbReference type="NCBI Taxonomy" id="475255"/>
    <lineage>
        <taxon>Bacteria</taxon>
        <taxon>Pseudomonadati</taxon>
        <taxon>Bacteroidota</taxon>
        <taxon>Sphingobacteriia</taxon>
        <taxon>Sphingobacteriales</taxon>
        <taxon>Sphingobacteriaceae</taxon>
        <taxon>Pedobacter</taxon>
    </lineage>
</organism>
<dbReference type="RefSeq" id="WP_084287279.1">
    <property type="nucleotide sequence ID" value="NZ_FWYB01000001.1"/>
</dbReference>
<dbReference type="EMBL" id="FWYB01000001">
    <property type="protein sequence ID" value="SMC61479.1"/>
    <property type="molecule type" value="Genomic_DNA"/>
</dbReference>
<reference evidence="3 4" key="1">
    <citation type="submission" date="2017-04" db="EMBL/GenBank/DDBJ databases">
        <authorList>
            <person name="Afonso C.L."/>
            <person name="Miller P.J."/>
            <person name="Scott M.A."/>
            <person name="Spackman E."/>
            <person name="Goraichik I."/>
            <person name="Dimitrov K.M."/>
            <person name="Suarez D.L."/>
            <person name="Swayne D.E."/>
        </authorList>
    </citation>
    <scope>NUCLEOTIDE SEQUENCE [LARGE SCALE GENOMIC DNA]</scope>
    <source>
        <strain evidence="3 4">DSM 19625</strain>
    </source>
</reference>
<evidence type="ECO:0000313" key="4">
    <source>
        <dbReference type="Proteomes" id="UP000192678"/>
    </source>
</evidence>
<gene>
    <name evidence="3" type="ORF">SAMN04488101_101728</name>
</gene>
<dbReference type="Pfam" id="PF26566">
    <property type="entry name" value="PH_40"/>
    <property type="match status" value="1"/>
</dbReference>
<keyword evidence="1" id="KW-1133">Transmembrane helix</keyword>
<proteinExistence type="predicted"/>
<dbReference type="AlphaFoldDB" id="A0A1W2AL62"/>
<evidence type="ECO:0000259" key="2">
    <source>
        <dbReference type="Pfam" id="PF26566"/>
    </source>
</evidence>
<sequence length="294" mass="34054">MTQLISKVQYKRSEKGEFHEVAERNLDDTISLILNYPWGTERSLASIKLSCPSVTIGHPIGTYLKVGPYFSGKFSLYYLDTNNKVYLKIANTLEDACVLVKTYFEQEGQLQGFERYGFTIKPSAHFRTNPFEYTIDAKALISFFMFPLYMAPVISFMIWLKYLEHPESFSSGAAVGMVLFFLILFSPLIYFFFNYLSADKNCYIQISRGHDEFFFGTVDSKKLYSKLNIAEINAYGVRYSRSPWRECEVFNIIFKNGEQIRFTSLLISSNKLLQKFPDHKIIDNKRFFPTVGSV</sequence>
<dbReference type="InterPro" id="IPR058916">
    <property type="entry name" value="PH_40"/>
</dbReference>
<keyword evidence="1" id="KW-0812">Transmembrane</keyword>
<feature type="domain" description="PH" evidence="2">
    <location>
        <begin position="132"/>
        <end position="275"/>
    </location>
</feature>
<evidence type="ECO:0000256" key="1">
    <source>
        <dbReference type="SAM" id="Phobius"/>
    </source>
</evidence>
<keyword evidence="1" id="KW-0472">Membrane</keyword>
<evidence type="ECO:0000313" key="3">
    <source>
        <dbReference type="EMBL" id="SMC61479.1"/>
    </source>
</evidence>
<protein>
    <recommendedName>
        <fullName evidence="2">PH domain-containing protein</fullName>
    </recommendedName>
</protein>
<accession>A0A1W2AL62</accession>
<dbReference type="Proteomes" id="UP000192678">
    <property type="component" value="Unassembled WGS sequence"/>
</dbReference>
<feature type="transmembrane region" description="Helical" evidence="1">
    <location>
        <begin position="172"/>
        <end position="193"/>
    </location>
</feature>
<keyword evidence="4" id="KW-1185">Reference proteome</keyword>